<dbReference type="OrthoDB" id="8680240at2"/>
<keyword evidence="1" id="KW-0805">Transcription regulation</keyword>
<dbReference type="InterPro" id="IPR036390">
    <property type="entry name" value="WH_DNA-bd_sf"/>
</dbReference>
<keyword evidence="2" id="KW-0238">DNA-binding</keyword>
<dbReference type="SUPFAM" id="SSF46785">
    <property type="entry name" value="Winged helix' DNA-binding domain"/>
    <property type="match status" value="1"/>
</dbReference>
<dbReference type="PROSITE" id="PS50949">
    <property type="entry name" value="HTH_GNTR"/>
    <property type="match status" value="1"/>
</dbReference>
<sequence>MTTEKLQTVSVVDALEERLRTEIFRARIEAGERIKEAPLAKELEVSRHTLRAALSRLENVGLLRYRENRGWAVPQFNQEEYDDILMLRESLESTAYRVAVAKGIKPGNRVDAAIAKMRNMTDDTPWFDRISVDCELHQALVDLAGSPRLSKAFADMMDEFRLCRMQSLEWLEALPTDEWIALHEDLVTGLKADDRDPERIAGNHFTATPWNSPRPREVRTGYVGASTKDAV</sequence>
<dbReference type="STRING" id="1837282.A6F49_02765"/>
<evidence type="ECO:0000259" key="4">
    <source>
        <dbReference type="PROSITE" id="PS50949"/>
    </source>
</evidence>
<dbReference type="GO" id="GO:0003700">
    <property type="term" value="F:DNA-binding transcription factor activity"/>
    <property type="evidence" value="ECO:0007669"/>
    <property type="project" value="InterPro"/>
</dbReference>
<dbReference type="PANTHER" id="PTHR43537">
    <property type="entry name" value="TRANSCRIPTIONAL REGULATOR, GNTR FAMILY"/>
    <property type="match status" value="1"/>
</dbReference>
<gene>
    <name evidence="5" type="ORF">A6F49_02765</name>
</gene>
<evidence type="ECO:0000256" key="3">
    <source>
        <dbReference type="ARBA" id="ARBA00023163"/>
    </source>
</evidence>
<dbReference type="Pfam" id="PF07729">
    <property type="entry name" value="FCD"/>
    <property type="match status" value="1"/>
</dbReference>
<keyword evidence="6" id="KW-1185">Reference proteome</keyword>
<accession>A0A1B7LUG9</accession>
<dbReference type="InterPro" id="IPR008920">
    <property type="entry name" value="TF_FadR/GntR_C"/>
</dbReference>
<proteinExistence type="predicted"/>
<dbReference type="Pfam" id="PF00392">
    <property type="entry name" value="GntR"/>
    <property type="match status" value="1"/>
</dbReference>
<evidence type="ECO:0000313" key="6">
    <source>
        <dbReference type="Proteomes" id="UP000078292"/>
    </source>
</evidence>
<dbReference type="Proteomes" id="UP000078292">
    <property type="component" value="Unassembled WGS sequence"/>
</dbReference>
<dbReference type="InterPro" id="IPR000524">
    <property type="entry name" value="Tscrpt_reg_HTH_GntR"/>
</dbReference>
<dbReference type="SUPFAM" id="SSF48008">
    <property type="entry name" value="GntR ligand-binding domain-like"/>
    <property type="match status" value="1"/>
</dbReference>
<comment type="caution">
    <text evidence="5">The sequence shown here is derived from an EMBL/GenBank/DDBJ whole genome shotgun (WGS) entry which is preliminary data.</text>
</comment>
<evidence type="ECO:0000313" key="5">
    <source>
        <dbReference type="EMBL" id="OAV51045.1"/>
    </source>
</evidence>
<reference evidence="5 6" key="1">
    <citation type="submission" date="2016-04" db="EMBL/GenBank/DDBJ databases">
        <title>First whole genome shotgun sequence of the bacterium Enteractinococcus sp. strain UASWS1574.</title>
        <authorList>
            <person name="Crovadore J."/>
            <person name="Chablais R."/>
            <person name="Lefort F."/>
        </authorList>
    </citation>
    <scope>NUCLEOTIDE SEQUENCE [LARGE SCALE GENOMIC DNA]</scope>
    <source>
        <strain evidence="5 6">UASWS1574</strain>
    </source>
</reference>
<dbReference type="Gene3D" id="1.20.120.530">
    <property type="entry name" value="GntR ligand-binding domain-like"/>
    <property type="match status" value="1"/>
</dbReference>
<dbReference type="SMART" id="SM00345">
    <property type="entry name" value="HTH_GNTR"/>
    <property type="match status" value="1"/>
</dbReference>
<organism evidence="5 6">
    <name type="scientific">Enteractinococcus helveticum</name>
    <dbReference type="NCBI Taxonomy" id="1837282"/>
    <lineage>
        <taxon>Bacteria</taxon>
        <taxon>Bacillati</taxon>
        <taxon>Actinomycetota</taxon>
        <taxon>Actinomycetes</taxon>
        <taxon>Micrococcales</taxon>
        <taxon>Micrococcaceae</taxon>
    </lineage>
</organism>
<feature type="domain" description="HTH gntR-type" evidence="4">
    <location>
        <begin position="9"/>
        <end position="76"/>
    </location>
</feature>
<dbReference type="EMBL" id="LXEY01000118">
    <property type="protein sequence ID" value="OAV51045.1"/>
    <property type="molecule type" value="Genomic_DNA"/>
</dbReference>
<dbReference type="AlphaFoldDB" id="A0A1B7LUG9"/>
<dbReference type="InterPro" id="IPR036388">
    <property type="entry name" value="WH-like_DNA-bd_sf"/>
</dbReference>
<dbReference type="InterPro" id="IPR011711">
    <property type="entry name" value="GntR_C"/>
</dbReference>
<keyword evidence="3" id="KW-0804">Transcription</keyword>
<dbReference type="RefSeq" id="WP_043055879.1">
    <property type="nucleotide sequence ID" value="NZ_LXEY01000118.1"/>
</dbReference>
<dbReference type="Gene3D" id="1.10.10.10">
    <property type="entry name" value="Winged helix-like DNA-binding domain superfamily/Winged helix DNA-binding domain"/>
    <property type="match status" value="1"/>
</dbReference>
<dbReference type="GO" id="GO:0003677">
    <property type="term" value="F:DNA binding"/>
    <property type="evidence" value="ECO:0007669"/>
    <property type="project" value="UniProtKB-KW"/>
</dbReference>
<evidence type="ECO:0000256" key="2">
    <source>
        <dbReference type="ARBA" id="ARBA00023125"/>
    </source>
</evidence>
<name>A0A1B7LUG9_9MICC</name>
<dbReference type="PANTHER" id="PTHR43537:SF5">
    <property type="entry name" value="UXU OPERON TRANSCRIPTIONAL REGULATOR"/>
    <property type="match status" value="1"/>
</dbReference>
<evidence type="ECO:0000256" key="1">
    <source>
        <dbReference type="ARBA" id="ARBA00023015"/>
    </source>
</evidence>
<protein>
    <submittedName>
        <fullName evidence="5">GntR family transcriptional regulator</fullName>
    </submittedName>
</protein>